<feature type="transmembrane region" description="Helical" evidence="9">
    <location>
        <begin position="150"/>
        <end position="173"/>
    </location>
</feature>
<comment type="caution">
    <text evidence="11">The sequence shown here is derived from an EMBL/GenBank/DDBJ whole genome shotgun (WGS) entry which is preliminary data.</text>
</comment>
<feature type="transmembrane region" description="Helical" evidence="9">
    <location>
        <begin position="111"/>
        <end position="138"/>
    </location>
</feature>
<evidence type="ECO:0000256" key="1">
    <source>
        <dbReference type="ARBA" id="ARBA00004651"/>
    </source>
</evidence>
<keyword evidence="4" id="KW-1003">Cell membrane</keyword>
<keyword evidence="3" id="KW-0050">Antiport</keyword>
<keyword evidence="12" id="KW-1185">Reference proteome</keyword>
<comment type="subcellular location">
    <subcellularLocation>
        <location evidence="1">Cell membrane</location>
        <topology evidence="1">Multi-pass membrane protein</topology>
    </subcellularLocation>
</comment>
<gene>
    <name evidence="11" type="ORF">QYG89_07360</name>
</gene>
<evidence type="ECO:0000256" key="3">
    <source>
        <dbReference type="ARBA" id="ARBA00022449"/>
    </source>
</evidence>
<dbReference type="Pfam" id="PF03553">
    <property type="entry name" value="Na_H_antiporter"/>
    <property type="match status" value="2"/>
</dbReference>
<keyword evidence="2" id="KW-0813">Transport</keyword>
<dbReference type="RefSeq" id="WP_404316123.1">
    <property type="nucleotide sequence ID" value="NZ_JAUIYO010000003.1"/>
</dbReference>
<dbReference type="EMBL" id="JAUIYO010000003">
    <property type="protein sequence ID" value="MFK2825504.1"/>
    <property type="molecule type" value="Genomic_DNA"/>
</dbReference>
<evidence type="ECO:0000256" key="2">
    <source>
        <dbReference type="ARBA" id="ARBA00022448"/>
    </source>
</evidence>
<dbReference type="InterPro" id="IPR018461">
    <property type="entry name" value="Na/H_Antiport_NhaC-like_C"/>
</dbReference>
<feature type="domain" description="Na+/H+ antiporter NhaC-like C-terminal" evidence="10">
    <location>
        <begin position="16"/>
        <end position="211"/>
    </location>
</feature>
<reference evidence="11 12" key="1">
    <citation type="submission" date="2023-07" db="EMBL/GenBank/DDBJ databases">
        <title>Bacillus lucianemedeirus sp. nov, a new species isolated from an immunobiological production facility.</title>
        <authorList>
            <person name="Costa L.V."/>
            <person name="Miranda R.V.S.L."/>
            <person name="Brandao M.L.L."/>
            <person name="Reis C.M.F."/>
            <person name="Frazao A.M."/>
            <person name="Cruz F.V."/>
            <person name="Baio P.V.P."/>
            <person name="Veras J.F.C."/>
            <person name="Ramos J.N."/>
            <person name="Vieira V."/>
        </authorList>
    </citation>
    <scope>NUCLEOTIDE SEQUENCE [LARGE SCALE GENOMIC DNA]</scope>
    <source>
        <strain evidence="11 12">B190/17</strain>
    </source>
</reference>
<proteinExistence type="inferred from homology"/>
<organism evidence="11 12">
    <name type="scientific">Bacillus lumedeiriae</name>
    <dbReference type="NCBI Taxonomy" id="3058829"/>
    <lineage>
        <taxon>Bacteria</taxon>
        <taxon>Bacillati</taxon>
        <taxon>Bacillota</taxon>
        <taxon>Bacilli</taxon>
        <taxon>Bacillales</taxon>
        <taxon>Bacillaceae</taxon>
        <taxon>Bacillus</taxon>
    </lineage>
</organism>
<evidence type="ECO:0000256" key="8">
    <source>
        <dbReference type="ARBA" id="ARBA00038435"/>
    </source>
</evidence>
<comment type="similarity">
    <text evidence="8">Belongs to the NhaC Na(+)/H(+) (TC 2.A.35) antiporter family.</text>
</comment>
<feature type="transmembrane region" description="Helical" evidence="9">
    <location>
        <begin position="401"/>
        <end position="421"/>
    </location>
</feature>
<accession>A0ABW8I8I6</accession>
<evidence type="ECO:0000259" key="10">
    <source>
        <dbReference type="Pfam" id="PF03553"/>
    </source>
</evidence>
<dbReference type="Proteomes" id="UP001619911">
    <property type="component" value="Unassembled WGS sequence"/>
</dbReference>
<evidence type="ECO:0000256" key="5">
    <source>
        <dbReference type="ARBA" id="ARBA00022692"/>
    </source>
</evidence>
<keyword evidence="6 9" id="KW-1133">Transmembrane helix</keyword>
<feature type="domain" description="Na+/H+ antiporter NhaC-like C-terminal" evidence="10">
    <location>
        <begin position="235"/>
        <end position="421"/>
    </location>
</feature>
<keyword evidence="5 9" id="KW-0812">Transmembrane</keyword>
<evidence type="ECO:0000256" key="4">
    <source>
        <dbReference type="ARBA" id="ARBA00022475"/>
    </source>
</evidence>
<feature type="transmembrane region" description="Helical" evidence="9">
    <location>
        <begin position="34"/>
        <end position="52"/>
    </location>
</feature>
<feature type="transmembrane region" description="Helical" evidence="9">
    <location>
        <begin position="193"/>
        <end position="212"/>
    </location>
</feature>
<protein>
    <submittedName>
        <fullName evidence="11">Na+/H+ antiporter NhaC family protein</fullName>
    </submittedName>
</protein>
<name>A0ABW8I8I6_9BACI</name>
<sequence length="439" mass="45785">MSDRTKGTPFALLPLVVFLSIFIGSGIITGNFKAVPIIVAALIAVGTALTMNRQKPFSEKMDVFCKGAGHPNIMLMAVIFILAGAFSAAANGMGAVESTVNLALSVLPHNLLIVGLFFIACFISLSMGTSTGTVVALAPIGVGISGQTDVSLALAMGAVIGGAMFGDNLSFISDTTIAAVRTQHTKMKDKFKVNFFIVLPAAIVTAIILFALTAGVQGTLDSYSYNFVKILPYLAVLAAALAGVNVLIVLTGGIILSGIIGFIDGSYNFLTFLQTVGEGIGNMQNLAMLAILIGGMVEIIKYNGGLDFLLHTITKNIKSKRGAQFGIASLVGITNLSTSNNTVSIIMTGPLAKNIADEYEIDPRKSASLLDIFACSVQGIIPYGGQLMAASGLAAISPVAIMPYSFYPVLTGVCGILAILFNWPRLSDKQPAIEKKSVS</sequence>
<keyword evidence="7 9" id="KW-0472">Membrane</keyword>
<feature type="transmembrane region" description="Helical" evidence="9">
    <location>
        <begin position="73"/>
        <end position="91"/>
    </location>
</feature>
<evidence type="ECO:0000256" key="9">
    <source>
        <dbReference type="SAM" id="Phobius"/>
    </source>
</evidence>
<evidence type="ECO:0000313" key="11">
    <source>
        <dbReference type="EMBL" id="MFK2825504.1"/>
    </source>
</evidence>
<feature type="transmembrane region" description="Helical" evidence="9">
    <location>
        <begin position="233"/>
        <end position="263"/>
    </location>
</feature>
<evidence type="ECO:0000313" key="12">
    <source>
        <dbReference type="Proteomes" id="UP001619911"/>
    </source>
</evidence>
<feature type="transmembrane region" description="Helical" evidence="9">
    <location>
        <begin position="283"/>
        <end position="300"/>
    </location>
</feature>
<dbReference type="InterPro" id="IPR052180">
    <property type="entry name" value="NhaC_Na-H+_Antiporter"/>
</dbReference>
<dbReference type="PANTHER" id="PTHR33451:SF5">
    <property type="entry name" value="NA+_H+ ANTIPORTER"/>
    <property type="match status" value="1"/>
</dbReference>
<evidence type="ECO:0000256" key="7">
    <source>
        <dbReference type="ARBA" id="ARBA00023136"/>
    </source>
</evidence>
<dbReference type="PANTHER" id="PTHR33451">
    <property type="entry name" value="MALATE-2H(+)/NA(+)-LACTATE ANTIPORTER"/>
    <property type="match status" value="1"/>
</dbReference>
<evidence type="ECO:0000256" key="6">
    <source>
        <dbReference type="ARBA" id="ARBA00022989"/>
    </source>
</evidence>
<feature type="transmembrane region" description="Helical" evidence="9">
    <location>
        <begin position="7"/>
        <end position="28"/>
    </location>
</feature>